<evidence type="ECO:0000313" key="3">
    <source>
        <dbReference type="Proteomes" id="UP000254765"/>
    </source>
</evidence>
<dbReference type="EMBL" id="UGYK01000002">
    <property type="protein sequence ID" value="SUI61751.1"/>
    <property type="molecule type" value="Genomic_DNA"/>
</dbReference>
<dbReference type="AlphaFoldDB" id="A0A379ZGP9"/>
<keyword evidence="1" id="KW-0812">Transmembrane</keyword>
<feature type="transmembrane region" description="Helical" evidence="1">
    <location>
        <begin position="168"/>
        <end position="190"/>
    </location>
</feature>
<evidence type="ECO:0000256" key="1">
    <source>
        <dbReference type="SAM" id="Phobius"/>
    </source>
</evidence>
<proteinExistence type="predicted"/>
<feature type="transmembrane region" description="Helical" evidence="1">
    <location>
        <begin position="12"/>
        <end position="29"/>
    </location>
</feature>
<protein>
    <submittedName>
        <fullName evidence="2">Uncharacterized protein</fullName>
    </submittedName>
</protein>
<gene>
    <name evidence="2" type="ORF">NCTC10211_03732</name>
</gene>
<sequence length="232" mass="26651">MLPISTADILKVVLPTVITLFIAVVKTPFRIRREKHDKLLKLLESVEKPHAAPICLLQFRDYMGNKTIRLTALRLLLALPDSVTALERYRFTGGRQQILRATSAGFVLRPNADSKFKRFLLSGRYFLLYLLFVTLLVLLLALAQWGLRGVEITTTSITYLTGAHIGDGWQLLFLGLLFTIIMLSLVFMIFRQLMLAGNLSSESAFYRYYQQAREEQRCREVLRQLRAALRRT</sequence>
<feature type="transmembrane region" description="Helical" evidence="1">
    <location>
        <begin position="125"/>
        <end position="148"/>
    </location>
</feature>
<reference evidence="2 3" key="1">
    <citation type="submission" date="2018-06" db="EMBL/GenBank/DDBJ databases">
        <authorList>
            <consortium name="Pathogen Informatics"/>
            <person name="Doyle S."/>
        </authorList>
    </citation>
    <scope>NUCLEOTIDE SEQUENCE [LARGE SCALE GENOMIC DNA]</scope>
    <source>
        <strain evidence="2 3">NCTC10211</strain>
    </source>
</reference>
<evidence type="ECO:0000313" key="2">
    <source>
        <dbReference type="EMBL" id="SUI61751.1"/>
    </source>
</evidence>
<accession>A0A379ZGP9</accession>
<keyword evidence="1" id="KW-1133">Transmembrane helix</keyword>
<dbReference type="RefSeq" id="WP_033640167.1">
    <property type="nucleotide sequence ID" value="NZ_CAMIQS010000001.1"/>
</dbReference>
<dbReference type="Proteomes" id="UP000254765">
    <property type="component" value="Unassembled WGS sequence"/>
</dbReference>
<name>A0A379ZGP9_SERMA</name>
<keyword evidence="1" id="KW-0472">Membrane</keyword>
<organism evidence="2 3">
    <name type="scientific">Serratia marcescens</name>
    <dbReference type="NCBI Taxonomy" id="615"/>
    <lineage>
        <taxon>Bacteria</taxon>
        <taxon>Pseudomonadati</taxon>
        <taxon>Pseudomonadota</taxon>
        <taxon>Gammaproteobacteria</taxon>
        <taxon>Enterobacterales</taxon>
        <taxon>Yersiniaceae</taxon>
        <taxon>Serratia</taxon>
    </lineage>
</organism>